<name>A0A8J9VNC3_9NEOP</name>
<feature type="non-terminal residue" evidence="7">
    <location>
        <position position="279"/>
    </location>
</feature>
<keyword evidence="2 5" id="KW-0863">Zinc-finger</keyword>
<accession>A0A8J9VNC3</accession>
<sequence>MVHSCIVRGCRSEWYPGCDLKFHLFPKNIKRREKWLSIVPIKKQFYESAKICSLHFKPTDYNCYETGKTLTHTAIPFFEENLPTSSPVENENGCIFLTLSTTTSHSNKELYEANDNNEECTNRRKYLHDKDIIRDMNSVVPIINCPSTLSSLIQVADENTRRVCKEKGIQVKLTSNREKMLQKHNKMLDEKIKKQKKYIAHMKSLLGAVKEYTTRSEIENIITGNFAELSKLFTKSNPQSPRYCNEVKDFALTVHFYSPKAYDFLRSYVALPRADTLKR</sequence>
<evidence type="ECO:0000313" key="7">
    <source>
        <dbReference type="EMBL" id="CAH0725648.1"/>
    </source>
</evidence>
<dbReference type="InterPro" id="IPR038441">
    <property type="entry name" value="THAP_Znf_sf"/>
</dbReference>
<organism evidence="7 8">
    <name type="scientific">Brenthis ino</name>
    <name type="common">lesser marbled fritillary</name>
    <dbReference type="NCBI Taxonomy" id="405034"/>
    <lineage>
        <taxon>Eukaryota</taxon>
        <taxon>Metazoa</taxon>
        <taxon>Ecdysozoa</taxon>
        <taxon>Arthropoda</taxon>
        <taxon>Hexapoda</taxon>
        <taxon>Insecta</taxon>
        <taxon>Pterygota</taxon>
        <taxon>Neoptera</taxon>
        <taxon>Endopterygota</taxon>
        <taxon>Lepidoptera</taxon>
        <taxon>Glossata</taxon>
        <taxon>Ditrysia</taxon>
        <taxon>Papilionoidea</taxon>
        <taxon>Nymphalidae</taxon>
        <taxon>Heliconiinae</taxon>
        <taxon>Argynnini</taxon>
        <taxon>Brenthis</taxon>
    </lineage>
</organism>
<proteinExistence type="predicted"/>
<protein>
    <recommendedName>
        <fullName evidence="6">THAP-type domain-containing protein</fullName>
    </recommendedName>
</protein>
<evidence type="ECO:0000256" key="3">
    <source>
        <dbReference type="ARBA" id="ARBA00022833"/>
    </source>
</evidence>
<dbReference type="AlphaFoldDB" id="A0A8J9VNC3"/>
<dbReference type="SUPFAM" id="SSF57716">
    <property type="entry name" value="Glucocorticoid receptor-like (DNA-binding domain)"/>
    <property type="match status" value="1"/>
</dbReference>
<evidence type="ECO:0000256" key="4">
    <source>
        <dbReference type="ARBA" id="ARBA00023125"/>
    </source>
</evidence>
<dbReference type="SMART" id="SM00980">
    <property type="entry name" value="THAP"/>
    <property type="match status" value="1"/>
</dbReference>
<evidence type="ECO:0000259" key="6">
    <source>
        <dbReference type="PROSITE" id="PS50950"/>
    </source>
</evidence>
<dbReference type="EMBL" id="OV170225">
    <property type="protein sequence ID" value="CAH0725648.1"/>
    <property type="molecule type" value="Genomic_DNA"/>
</dbReference>
<dbReference type="GO" id="GO:0008270">
    <property type="term" value="F:zinc ion binding"/>
    <property type="evidence" value="ECO:0007669"/>
    <property type="project" value="UniProtKB-KW"/>
</dbReference>
<evidence type="ECO:0000256" key="2">
    <source>
        <dbReference type="ARBA" id="ARBA00022771"/>
    </source>
</evidence>
<evidence type="ECO:0000313" key="8">
    <source>
        <dbReference type="Proteomes" id="UP000838878"/>
    </source>
</evidence>
<evidence type="ECO:0000256" key="1">
    <source>
        <dbReference type="ARBA" id="ARBA00022723"/>
    </source>
</evidence>
<gene>
    <name evidence="7" type="ORF">BINO364_LOCUS11215</name>
</gene>
<keyword evidence="1" id="KW-0479">Metal-binding</keyword>
<dbReference type="InterPro" id="IPR006612">
    <property type="entry name" value="THAP_Znf"/>
</dbReference>
<dbReference type="Gene3D" id="6.20.210.20">
    <property type="entry name" value="THAP domain"/>
    <property type="match status" value="1"/>
</dbReference>
<dbReference type="SMART" id="SM00692">
    <property type="entry name" value="DM3"/>
    <property type="match status" value="1"/>
</dbReference>
<dbReference type="Pfam" id="PF05485">
    <property type="entry name" value="THAP"/>
    <property type="match status" value="1"/>
</dbReference>
<dbReference type="PROSITE" id="PS50950">
    <property type="entry name" value="ZF_THAP"/>
    <property type="match status" value="1"/>
</dbReference>
<dbReference type="OrthoDB" id="5982876at2759"/>
<dbReference type="Pfam" id="PF12017">
    <property type="entry name" value="Tnp_P_element"/>
    <property type="match status" value="1"/>
</dbReference>
<reference evidence="7" key="1">
    <citation type="submission" date="2021-12" db="EMBL/GenBank/DDBJ databases">
        <authorList>
            <person name="Martin H S."/>
        </authorList>
    </citation>
    <scope>NUCLEOTIDE SEQUENCE</scope>
</reference>
<evidence type="ECO:0000256" key="5">
    <source>
        <dbReference type="PROSITE-ProRule" id="PRU00309"/>
    </source>
</evidence>
<dbReference type="GO" id="GO:0003677">
    <property type="term" value="F:DNA binding"/>
    <property type="evidence" value="ECO:0007669"/>
    <property type="project" value="UniProtKB-UniRule"/>
</dbReference>
<dbReference type="InterPro" id="IPR021896">
    <property type="entry name" value="THAP9-like_HTH"/>
</dbReference>
<feature type="domain" description="THAP-type" evidence="6">
    <location>
        <begin position="1"/>
        <end position="79"/>
    </location>
</feature>
<keyword evidence="4 5" id="KW-0238">DNA-binding</keyword>
<dbReference type="Proteomes" id="UP000838878">
    <property type="component" value="Chromosome 5"/>
</dbReference>
<keyword evidence="8" id="KW-1185">Reference proteome</keyword>
<keyword evidence="3" id="KW-0862">Zinc</keyword>